<feature type="region of interest" description="Disordered" evidence="1">
    <location>
        <begin position="68"/>
        <end position="107"/>
    </location>
</feature>
<evidence type="ECO:0000259" key="2">
    <source>
        <dbReference type="Pfam" id="PF10172"/>
    </source>
</evidence>
<feature type="compositionally biased region" description="Low complexity" evidence="1">
    <location>
        <begin position="15"/>
        <end position="25"/>
    </location>
</feature>
<dbReference type="EMBL" id="JALJOS010000002">
    <property type="protein sequence ID" value="KAK9843171.1"/>
    <property type="molecule type" value="Genomic_DNA"/>
</dbReference>
<dbReference type="InterPro" id="IPR018276">
    <property type="entry name" value="DDA1_dom"/>
</dbReference>
<feature type="domain" description="DET1- and DDB1-associated protein 1" evidence="2">
    <location>
        <begin position="4"/>
        <end position="65"/>
    </location>
</feature>
<comment type="caution">
    <text evidence="3">The sequence shown here is derived from an EMBL/GenBank/DDBJ whole genome shotgun (WGS) entry which is preliminary data.</text>
</comment>
<organism evidence="3 4">
    <name type="scientific">Apatococcus lobatus</name>
    <dbReference type="NCBI Taxonomy" id="904363"/>
    <lineage>
        <taxon>Eukaryota</taxon>
        <taxon>Viridiplantae</taxon>
        <taxon>Chlorophyta</taxon>
        <taxon>core chlorophytes</taxon>
        <taxon>Trebouxiophyceae</taxon>
        <taxon>Chlorellales</taxon>
        <taxon>Chlorellaceae</taxon>
        <taxon>Apatococcus</taxon>
    </lineage>
</organism>
<protein>
    <recommendedName>
        <fullName evidence="2">DET1- and DDB1-associated protein 1 domain-containing protein</fullName>
    </recommendedName>
</protein>
<evidence type="ECO:0000313" key="4">
    <source>
        <dbReference type="Proteomes" id="UP001438707"/>
    </source>
</evidence>
<feature type="region of interest" description="Disordered" evidence="1">
    <location>
        <begin position="1"/>
        <end position="29"/>
    </location>
</feature>
<feature type="compositionally biased region" description="Polar residues" evidence="1">
    <location>
        <begin position="79"/>
        <end position="98"/>
    </location>
</feature>
<sequence>MEALLGLPSHDPTHFSAFSSQSSRSLQRKEQTLRRYIAVHEGTEAPAHQVIKSEGKSVLVREFEQMGLQRGQAAGTKRPTGSQSTPPSKRHCATSTTRGIMEMDESH</sequence>
<proteinExistence type="predicted"/>
<dbReference type="Pfam" id="PF10172">
    <property type="entry name" value="DDA1"/>
    <property type="match status" value="1"/>
</dbReference>
<gene>
    <name evidence="3" type="ORF">WJX74_007957</name>
</gene>
<evidence type="ECO:0000256" key="1">
    <source>
        <dbReference type="SAM" id="MobiDB-lite"/>
    </source>
</evidence>
<reference evidence="3 4" key="1">
    <citation type="journal article" date="2024" name="Nat. Commun.">
        <title>Phylogenomics reveals the evolutionary origins of lichenization in chlorophyte algae.</title>
        <authorList>
            <person name="Puginier C."/>
            <person name="Libourel C."/>
            <person name="Otte J."/>
            <person name="Skaloud P."/>
            <person name="Haon M."/>
            <person name="Grisel S."/>
            <person name="Petersen M."/>
            <person name="Berrin J.G."/>
            <person name="Delaux P.M."/>
            <person name="Dal Grande F."/>
            <person name="Keller J."/>
        </authorList>
    </citation>
    <scope>NUCLEOTIDE SEQUENCE [LARGE SCALE GENOMIC DNA]</scope>
    <source>
        <strain evidence="3 4">SAG 2145</strain>
    </source>
</reference>
<name>A0AAW1SBF7_9CHLO</name>
<keyword evidence="4" id="KW-1185">Reference proteome</keyword>
<dbReference type="AlphaFoldDB" id="A0AAW1SBF7"/>
<evidence type="ECO:0000313" key="3">
    <source>
        <dbReference type="EMBL" id="KAK9843171.1"/>
    </source>
</evidence>
<accession>A0AAW1SBF7</accession>
<dbReference type="Proteomes" id="UP001438707">
    <property type="component" value="Unassembled WGS sequence"/>
</dbReference>